<name>A0ABW5A3L5_9BACL</name>
<organism evidence="1 2">
    <name type="scientific">Tumebacillus lipolyticus</name>
    <dbReference type="NCBI Taxonomy" id="1280370"/>
    <lineage>
        <taxon>Bacteria</taxon>
        <taxon>Bacillati</taxon>
        <taxon>Bacillota</taxon>
        <taxon>Bacilli</taxon>
        <taxon>Bacillales</taxon>
        <taxon>Alicyclobacillaceae</taxon>
        <taxon>Tumebacillus</taxon>
    </lineage>
</organism>
<dbReference type="EMBL" id="JBHUIO010000025">
    <property type="protein sequence ID" value="MFD2172431.1"/>
    <property type="molecule type" value="Genomic_DNA"/>
</dbReference>
<sequence>MKELVYLDTSFLHSFIAQMKSGLPTSTNLEMHEQETKTNSTTTGADRNHEISTEGSLGQLDIGFMKTPSLKGTYKFGQKRTQTSGFTLSQLEAGKEIISKQLHDNALQEFESYLHESDLLLTSIDPNLEIDPGTYVQIKASFSIIDLGYFKDMVNGDFVDLVVDMSEISSVIQQEIEILEQQNLPSKQFKERKKQLLQSFESALENQRQEFGKMVRLLEFASKALPTEAMMRVENFVVPLKSTFLREKTQELIFKYGMGKQELEIVLLGKITRKYEGLFTDHFKANGVMKGLAEFFEAIEGMWTGLEILEEGNYIVSPIAIYFE</sequence>
<evidence type="ECO:0000313" key="1">
    <source>
        <dbReference type="EMBL" id="MFD2172431.1"/>
    </source>
</evidence>
<keyword evidence="2" id="KW-1185">Reference proteome</keyword>
<dbReference type="Proteomes" id="UP001597343">
    <property type="component" value="Unassembled WGS sequence"/>
</dbReference>
<dbReference type="InterPro" id="IPR045633">
    <property type="entry name" value="DUF6414"/>
</dbReference>
<dbReference type="RefSeq" id="WP_386049816.1">
    <property type="nucleotide sequence ID" value="NZ_JBHUIO010000025.1"/>
</dbReference>
<evidence type="ECO:0000313" key="2">
    <source>
        <dbReference type="Proteomes" id="UP001597343"/>
    </source>
</evidence>
<protein>
    <submittedName>
        <fullName evidence="1">Uncharacterized protein</fullName>
    </submittedName>
</protein>
<gene>
    <name evidence="1" type="ORF">ACFSOY_21025</name>
</gene>
<dbReference type="Pfam" id="PF19952">
    <property type="entry name" value="DUF6414"/>
    <property type="match status" value="1"/>
</dbReference>
<accession>A0ABW5A3L5</accession>
<reference evidence="2" key="1">
    <citation type="journal article" date="2019" name="Int. J. Syst. Evol. Microbiol.">
        <title>The Global Catalogue of Microorganisms (GCM) 10K type strain sequencing project: providing services to taxonomists for standard genome sequencing and annotation.</title>
        <authorList>
            <consortium name="The Broad Institute Genomics Platform"/>
            <consortium name="The Broad Institute Genome Sequencing Center for Infectious Disease"/>
            <person name="Wu L."/>
            <person name="Ma J."/>
        </authorList>
    </citation>
    <scope>NUCLEOTIDE SEQUENCE [LARGE SCALE GENOMIC DNA]</scope>
    <source>
        <strain evidence="2">CGMCC 1.13574</strain>
    </source>
</reference>
<proteinExistence type="predicted"/>
<comment type="caution">
    <text evidence="1">The sequence shown here is derived from an EMBL/GenBank/DDBJ whole genome shotgun (WGS) entry which is preliminary data.</text>
</comment>